<dbReference type="Proteomes" id="UP000887579">
    <property type="component" value="Unplaced"/>
</dbReference>
<sequence length="205" mass="23472">MKYLVSMLILLLFVIFEGAFGDNATNCTDKNIEQITTCYQNVMGDSTPALVFELEGPFAQSNVSKAFWKPYCERKQKLNDCIGKKNIQNCYNVENIRKLPFSYNDIFPLFLIANFIRLDYLCDKLFKLSETDYDCFLSEVQKAEKDCHDKNCKIQTAYKECGKVVGCFQRKSFAFLCDNNQCNGISSTNNPIDGLCHEDDDIQAN</sequence>
<evidence type="ECO:0000313" key="1">
    <source>
        <dbReference type="Proteomes" id="UP000887579"/>
    </source>
</evidence>
<reference evidence="2" key="1">
    <citation type="submission" date="2022-11" db="UniProtKB">
        <authorList>
            <consortium name="WormBaseParasite"/>
        </authorList>
    </citation>
    <scope>IDENTIFICATION</scope>
</reference>
<accession>A0AC34F573</accession>
<proteinExistence type="predicted"/>
<name>A0AC34F573_9BILA</name>
<organism evidence="1 2">
    <name type="scientific">Panagrolaimus sp. ES5</name>
    <dbReference type="NCBI Taxonomy" id="591445"/>
    <lineage>
        <taxon>Eukaryota</taxon>
        <taxon>Metazoa</taxon>
        <taxon>Ecdysozoa</taxon>
        <taxon>Nematoda</taxon>
        <taxon>Chromadorea</taxon>
        <taxon>Rhabditida</taxon>
        <taxon>Tylenchina</taxon>
        <taxon>Panagrolaimomorpha</taxon>
        <taxon>Panagrolaimoidea</taxon>
        <taxon>Panagrolaimidae</taxon>
        <taxon>Panagrolaimus</taxon>
    </lineage>
</organism>
<evidence type="ECO:0000313" key="2">
    <source>
        <dbReference type="WBParaSite" id="ES5_v2.g12079.t1"/>
    </source>
</evidence>
<protein>
    <submittedName>
        <fullName evidence="2">DUF19 domain-containing protein</fullName>
    </submittedName>
</protein>
<dbReference type="WBParaSite" id="ES5_v2.g12079.t1">
    <property type="protein sequence ID" value="ES5_v2.g12079.t1"/>
    <property type="gene ID" value="ES5_v2.g12079"/>
</dbReference>